<dbReference type="HOGENOM" id="CLU_006229_4_3_6"/>
<name>Q1LT43_BAUCH</name>
<evidence type="ECO:0000256" key="3">
    <source>
        <dbReference type="ARBA" id="ARBA00022679"/>
    </source>
</evidence>
<dbReference type="STRING" id="374463.BCI_0430"/>
<dbReference type="EC" id="2.7.7.7" evidence="1"/>
<dbReference type="OrthoDB" id="9811073at2"/>
<evidence type="ECO:0000256" key="4">
    <source>
        <dbReference type="ARBA" id="ARBA00022695"/>
    </source>
</evidence>
<gene>
    <name evidence="10" type="primary">holB</name>
    <name evidence="10" type="ordered locus">BCI_0430</name>
</gene>
<evidence type="ECO:0000313" key="11">
    <source>
        <dbReference type="Proteomes" id="UP000002427"/>
    </source>
</evidence>
<dbReference type="InterPro" id="IPR008921">
    <property type="entry name" value="DNA_pol3_clamp-load_cplx_C"/>
</dbReference>
<dbReference type="Pfam" id="PF13177">
    <property type="entry name" value="DNA_pol3_delta2"/>
    <property type="match status" value="1"/>
</dbReference>
<dbReference type="GO" id="GO:0006261">
    <property type="term" value="P:DNA-templated DNA replication"/>
    <property type="evidence" value="ECO:0007669"/>
    <property type="project" value="TreeGrafter"/>
</dbReference>
<accession>Q1LT43</accession>
<dbReference type="GO" id="GO:0003677">
    <property type="term" value="F:DNA binding"/>
    <property type="evidence" value="ECO:0007669"/>
    <property type="project" value="InterPro"/>
</dbReference>
<dbReference type="EMBL" id="CP000238">
    <property type="protein sequence ID" value="ABF14017.1"/>
    <property type="molecule type" value="Genomic_DNA"/>
</dbReference>
<dbReference type="SUPFAM" id="SSF52540">
    <property type="entry name" value="P-loop containing nucleoside triphosphate hydrolases"/>
    <property type="match status" value="1"/>
</dbReference>
<dbReference type="SUPFAM" id="SSF48019">
    <property type="entry name" value="post-AAA+ oligomerization domain-like"/>
    <property type="match status" value="1"/>
</dbReference>
<evidence type="ECO:0000259" key="8">
    <source>
        <dbReference type="Pfam" id="PF09115"/>
    </source>
</evidence>
<dbReference type="AlphaFoldDB" id="Q1LT43"/>
<comment type="catalytic activity">
    <reaction evidence="7">
        <text>DNA(n) + a 2'-deoxyribonucleoside 5'-triphosphate = DNA(n+1) + diphosphate</text>
        <dbReference type="Rhea" id="RHEA:22508"/>
        <dbReference type="Rhea" id="RHEA-COMP:17339"/>
        <dbReference type="Rhea" id="RHEA-COMP:17340"/>
        <dbReference type="ChEBI" id="CHEBI:33019"/>
        <dbReference type="ChEBI" id="CHEBI:61560"/>
        <dbReference type="ChEBI" id="CHEBI:173112"/>
        <dbReference type="EC" id="2.7.7.7"/>
    </reaction>
</comment>
<keyword evidence="5" id="KW-0235">DNA replication</keyword>
<dbReference type="Pfam" id="PF09115">
    <property type="entry name" value="DNApol3-delta_C"/>
    <property type="match status" value="1"/>
</dbReference>
<dbReference type="InterPro" id="IPR048731">
    <property type="entry name" value="HolB_lid-gammaproteobact"/>
</dbReference>
<dbReference type="KEGG" id="bci:BCI_0430"/>
<evidence type="ECO:0000256" key="5">
    <source>
        <dbReference type="ARBA" id="ARBA00022705"/>
    </source>
</evidence>
<evidence type="ECO:0000256" key="2">
    <source>
        <dbReference type="ARBA" id="ARBA00014363"/>
    </source>
</evidence>
<keyword evidence="3 10" id="KW-0808">Transferase</keyword>
<dbReference type="InterPro" id="IPR027417">
    <property type="entry name" value="P-loop_NTPase"/>
</dbReference>
<feature type="domain" description="DNA polymerase III delta subunit C-terminal" evidence="8">
    <location>
        <begin position="211"/>
        <end position="322"/>
    </location>
</feature>
<evidence type="ECO:0000256" key="6">
    <source>
        <dbReference type="ARBA" id="ARBA00022932"/>
    </source>
</evidence>
<proteinExistence type="predicted"/>
<dbReference type="GO" id="GO:0003887">
    <property type="term" value="F:DNA-directed DNA polymerase activity"/>
    <property type="evidence" value="ECO:0007669"/>
    <property type="project" value="UniProtKB-KW"/>
</dbReference>
<dbReference type="Gene3D" id="1.20.272.10">
    <property type="match status" value="1"/>
</dbReference>
<evidence type="ECO:0000313" key="10">
    <source>
        <dbReference type="EMBL" id="ABF14017.1"/>
    </source>
</evidence>
<reference evidence="10 11" key="1">
    <citation type="journal article" date="2006" name="PLoS Biol.">
        <title>Metabolic complementarity and genomics of the dual bacterial symbiosis of sharpshooters.</title>
        <authorList>
            <person name="Wu D."/>
            <person name="Daugherty S.C."/>
            <person name="Van Aken S.E."/>
            <person name="Pai G.H."/>
            <person name="Watkins K.L."/>
            <person name="Khouri H."/>
            <person name="Tallon L.J."/>
            <person name="Zaborsky J.M."/>
            <person name="Dunbar H.E."/>
            <person name="Tran P.L."/>
            <person name="Moran N.A."/>
            <person name="Eisen J.A."/>
        </authorList>
    </citation>
    <scope>NUCLEOTIDE SEQUENCE [LARGE SCALE GENOMIC DNA]</scope>
    <source>
        <strain evidence="10">Hc</strain>
    </source>
</reference>
<evidence type="ECO:0000256" key="1">
    <source>
        <dbReference type="ARBA" id="ARBA00012417"/>
    </source>
</evidence>
<keyword evidence="11" id="KW-1185">Reference proteome</keyword>
<keyword evidence="4 10" id="KW-0548">Nucleotidyltransferase</keyword>
<sequence length="332" mass="37749">MILYPWLQLTYINILKQFQQGTGHHALLICSNKGNGRGLLFQYLSNWLMCIKPKGIIPCGQCNNCHLIKAGTHPNFYQLEENKQQSISIDTIRILIDSLYISASMGGAKVVQLSNIELLTKQGTNALLKIIEEPPEKTYFLLGCLKSSNLLPTLLSRCLFIHLASPNETIGLNWLQQQQQKEAYPLLATRAALRLCSGAPLAAQALLQPLYWNKRIALCIAIKEALDYNDFLVLLPLLEKGNNDQLSWLLTLLIDAIKWHQGALDCLVNLDQQNLIAAFAVRWNIKMLHCQVQQWSNCYKLLVNVNNINRRLLFTYQLLNWEGNIVHSDLIF</sequence>
<dbReference type="Proteomes" id="UP000002427">
    <property type="component" value="Chromosome"/>
</dbReference>
<dbReference type="InterPro" id="IPR015199">
    <property type="entry name" value="DNA_pol_III_delta_C"/>
</dbReference>
<feature type="domain" description="DNA polymerase III subunit delta' AAA+ ATPase lid" evidence="9">
    <location>
        <begin position="166"/>
        <end position="208"/>
    </location>
</feature>
<dbReference type="GO" id="GO:0009360">
    <property type="term" value="C:DNA polymerase III complex"/>
    <property type="evidence" value="ECO:0007669"/>
    <property type="project" value="InterPro"/>
</dbReference>
<dbReference type="RefSeq" id="WP_011520604.1">
    <property type="nucleotide sequence ID" value="NC_007984.1"/>
</dbReference>
<protein>
    <recommendedName>
        <fullName evidence="2">DNA polymerase III subunit delta'</fullName>
        <ecNumber evidence="1">2.7.7.7</ecNumber>
    </recommendedName>
</protein>
<dbReference type="Gene3D" id="3.40.50.300">
    <property type="entry name" value="P-loop containing nucleotide triphosphate hydrolases"/>
    <property type="match status" value="1"/>
</dbReference>
<dbReference type="Pfam" id="PF21500">
    <property type="entry name" value="HolB_lid"/>
    <property type="match status" value="1"/>
</dbReference>
<dbReference type="PANTHER" id="PTHR11669">
    <property type="entry name" value="REPLICATION FACTOR C / DNA POLYMERASE III GAMMA-TAU SUBUNIT"/>
    <property type="match status" value="1"/>
</dbReference>
<dbReference type="PANTHER" id="PTHR11669:SF8">
    <property type="entry name" value="DNA POLYMERASE III SUBUNIT DELTA"/>
    <property type="match status" value="1"/>
</dbReference>
<organism evidence="10 11">
    <name type="scientific">Baumannia cicadellinicola subsp. Homalodisca coagulata</name>
    <dbReference type="NCBI Taxonomy" id="374463"/>
    <lineage>
        <taxon>Bacteria</taxon>
        <taxon>Pseudomonadati</taxon>
        <taxon>Pseudomonadota</taxon>
        <taxon>Gammaproteobacteria</taxon>
        <taxon>Candidatus Palibaumannia</taxon>
    </lineage>
</organism>
<dbReference type="InterPro" id="IPR050238">
    <property type="entry name" value="DNA_Rep/Repair_Clamp_Loader"/>
</dbReference>
<evidence type="ECO:0000256" key="7">
    <source>
        <dbReference type="ARBA" id="ARBA00049244"/>
    </source>
</evidence>
<keyword evidence="6" id="KW-0239">DNA-directed DNA polymerase</keyword>
<evidence type="ECO:0000259" key="9">
    <source>
        <dbReference type="Pfam" id="PF21500"/>
    </source>
</evidence>